<dbReference type="InterPro" id="IPR039367">
    <property type="entry name" value="Och1-like"/>
</dbReference>
<name>A0AAJ0GHB7_9PEZI</name>
<sequence length="394" mass="44993">MQLANGRPPFKALFANQFRMLLILFVTCGVFLLLHNTVGGFRDPSFIQMEQFPKKIWQSWKVDALRFEDRDTERAISWTTKNLAHRYEVLTDDSAMTYVEQFYGPTGLNRPDIVYTYRSLNSIRIIQSDLLRYLIMYAEGGVWADIDVEAVRSIEHFVPKRFNERDVNMVIGIETDEPGFKDHPFLGSKAQSFCQWTFMCKPRLPVMMRLINNILLWLNNLSQKQGVPISELQLDFDEVLSGTGPSAFTTAILAEMSVTEGEEVTWEPFHDLEESRAVGGVLVLPSEAFAAGTGHSDSGNHGGRAALVMHHFHASSWPTQHPRYKHPVYGEVEKCNWDPECVALWDTNTAFFESLPEEDQLRMIAIKDQDDAKARKKEEAVDPRLALHPGLVRR</sequence>
<dbReference type="Pfam" id="PF04488">
    <property type="entry name" value="Gly_transf_sug"/>
    <property type="match status" value="1"/>
</dbReference>
<dbReference type="EMBL" id="JAWDJX010000003">
    <property type="protein sequence ID" value="KAK3057508.1"/>
    <property type="molecule type" value="Genomic_DNA"/>
</dbReference>
<reference evidence="2" key="1">
    <citation type="submission" date="2023-04" db="EMBL/GenBank/DDBJ databases">
        <title>Black Yeasts Isolated from many extreme environments.</title>
        <authorList>
            <person name="Coleine C."/>
            <person name="Stajich J.E."/>
            <person name="Selbmann L."/>
        </authorList>
    </citation>
    <scope>NUCLEOTIDE SEQUENCE</scope>
    <source>
        <strain evidence="2">CCFEE 5312</strain>
    </source>
</reference>
<dbReference type="GO" id="GO:0000009">
    <property type="term" value="F:alpha-1,6-mannosyltransferase activity"/>
    <property type="evidence" value="ECO:0007669"/>
    <property type="project" value="InterPro"/>
</dbReference>
<evidence type="ECO:0000256" key="1">
    <source>
        <dbReference type="ARBA" id="ARBA00009003"/>
    </source>
</evidence>
<dbReference type="PANTHER" id="PTHR31834:SF8">
    <property type="entry name" value="TRANSFERASE, PUTATIVE (AFU_ORTHOLOGUE AFUA_6G14040)-RELATED"/>
    <property type="match status" value="1"/>
</dbReference>
<evidence type="ECO:0008006" key="4">
    <source>
        <dbReference type="Google" id="ProtNLM"/>
    </source>
</evidence>
<dbReference type="PANTHER" id="PTHR31834">
    <property type="entry name" value="INITIATION-SPECIFIC ALPHA-1,6-MANNOSYLTRANSFERASE"/>
    <property type="match status" value="1"/>
</dbReference>
<dbReference type="Gene3D" id="3.90.550.20">
    <property type="match status" value="1"/>
</dbReference>
<gene>
    <name evidence="2" type="ORF">LTR09_001692</name>
</gene>
<dbReference type="GO" id="GO:0000136">
    <property type="term" value="C:mannan polymerase complex"/>
    <property type="evidence" value="ECO:0007669"/>
    <property type="project" value="TreeGrafter"/>
</dbReference>
<protein>
    <recommendedName>
        <fullName evidence="4">Glycosyltransferase family 32 protein</fullName>
    </recommendedName>
</protein>
<keyword evidence="3" id="KW-1185">Reference proteome</keyword>
<accession>A0AAJ0GHB7</accession>
<dbReference type="Proteomes" id="UP001271007">
    <property type="component" value="Unassembled WGS sequence"/>
</dbReference>
<dbReference type="FunFam" id="3.90.550.20:FF:000004">
    <property type="entry name" value="Glycosyltransferase family 32 protein"/>
    <property type="match status" value="1"/>
</dbReference>
<comment type="caution">
    <text evidence="2">The sequence shown here is derived from an EMBL/GenBank/DDBJ whole genome shotgun (WGS) entry which is preliminary data.</text>
</comment>
<dbReference type="SUPFAM" id="SSF53448">
    <property type="entry name" value="Nucleotide-diphospho-sugar transferases"/>
    <property type="match status" value="1"/>
</dbReference>
<dbReference type="AlphaFoldDB" id="A0AAJ0GHB7"/>
<dbReference type="InterPro" id="IPR029044">
    <property type="entry name" value="Nucleotide-diphossugar_trans"/>
</dbReference>
<proteinExistence type="inferred from homology"/>
<organism evidence="2 3">
    <name type="scientific">Extremus antarcticus</name>
    <dbReference type="NCBI Taxonomy" id="702011"/>
    <lineage>
        <taxon>Eukaryota</taxon>
        <taxon>Fungi</taxon>
        <taxon>Dikarya</taxon>
        <taxon>Ascomycota</taxon>
        <taxon>Pezizomycotina</taxon>
        <taxon>Dothideomycetes</taxon>
        <taxon>Dothideomycetidae</taxon>
        <taxon>Mycosphaerellales</taxon>
        <taxon>Extremaceae</taxon>
        <taxon>Extremus</taxon>
    </lineage>
</organism>
<dbReference type="InterPro" id="IPR007577">
    <property type="entry name" value="GlycoTrfase_DXD_sugar-bd_CS"/>
</dbReference>
<evidence type="ECO:0000313" key="2">
    <source>
        <dbReference type="EMBL" id="KAK3057508.1"/>
    </source>
</evidence>
<evidence type="ECO:0000313" key="3">
    <source>
        <dbReference type="Proteomes" id="UP001271007"/>
    </source>
</evidence>
<comment type="similarity">
    <text evidence="1">Belongs to the glycosyltransferase 32 family.</text>
</comment>
<dbReference type="GO" id="GO:0006487">
    <property type="term" value="P:protein N-linked glycosylation"/>
    <property type="evidence" value="ECO:0007669"/>
    <property type="project" value="TreeGrafter"/>
</dbReference>